<organism evidence="1 2">
    <name type="scientific">Lucilia cuprina</name>
    <name type="common">Green bottle fly</name>
    <name type="synonym">Australian sheep blowfly</name>
    <dbReference type="NCBI Taxonomy" id="7375"/>
    <lineage>
        <taxon>Eukaryota</taxon>
        <taxon>Metazoa</taxon>
        <taxon>Ecdysozoa</taxon>
        <taxon>Arthropoda</taxon>
        <taxon>Hexapoda</taxon>
        <taxon>Insecta</taxon>
        <taxon>Pterygota</taxon>
        <taxon>Neoptera</taxon>
        <taxon>Endopterygota</taxon>
        <taxon>Diptera</taxon>
        <taxon>Brachycera</taxon>
        <taxon>Muscomorpha</taxon>
        <taxon>Oestroidea</taxon>
        <taxon>Calliphoridae</taxon>
        <taxon>Luciliinae</taxon>
        <taxon>Lucilia</taxon>
    </lineage>
</organism>
<gene>
    <name evidence="1" type="ORF">FF38_07127</name>
</gene>
<name>A0A0L0CKE3_LUCCU</name>
<dbReference type="EMBL" id="JRES01000281">
    <property type="protein sequence ID" value="KNC32730.1"/>
    <property type="molecule type" value="Genomic_DNA"/>
</dbReference>
<evidence type="ECO:0000313" key="2">
    <source>
        <dbReference type="Proteomes" id="UP000037069"/>
    </source>
</evidence>
<reference evidence="1 2" key="1">
    <citation type="journal article" date="2015" name="Nat. Commun.">
        <title>Lucilia cuprina genome unlocks parasitic fly biology to underpin future interventions.</title>
        <authorList>
            <person name="Anstead C.A."/>
            <person name="Korhonen P.K."/>
            <person name="Young N.D."/>
            <person name="Hall R.S."/>
            <person name="Jex A.R."/>
            <person name="Murali S.C."/>
            <person name="Hughes D.S."/>
            <person name="Lee S.F."/>
            <person name="Perry T."/>
            <person name="Stroehlein A.J."/>
            <person name="Ansell B.R."/>
            <person name="Breugelmans B."/>
            <person name="Hofmann A."/>
            <person name="Qu J."/>
            <person name="Dugan S."/>
            <person name="Lee S.L."/>
            <person name="Chao H."/>
            <person name="Dinh H."/>
            <person name="Han Y."/>
            <person name="Doddapaneni H.V."/>
            <person name="Worley K.C."/>
            <person name="Muzny D.M."/>
            <person name="Ioannidis P."/>
            <person name="Waterhouse R.M."/>
            <person name="Zdobnov E.M."/>
            <person name="James P.J."/>
            <person name="Bagnall N.H."/>
            <person name="Kotze A.C."/>
            <person name="Gibbs R.A."/>
            <person name="Richards S."/>
            <person name="Batterham P."/>
            <person name="Gasser R.B."/>
        </authorList>
    </citation>
    <scope>NUCLEOTIDE SEQUENCE [LARGE SCALE GENOMIC DNA]</scope>
    <source>
        <strain evidence="1 2">LS</strain>
        <tissue evidence="1">Full body</tissue>
    </source>
</reference>
<dbReference type="Proteomes" id="UP000037069">
    <property type="component" value="Unassembled WGS sequence"/>
</dbReference>
<comment type="caution">
    <text evidence="1">The sequence shown here is derived from an EMBL/GenBank/DDBJ whole genome shotgun (WGS) entry which is preliminary data.</text>
</comment>
<sequence length="159" mass="17998">MLCLAGSKIYACGFPNSAAVSSEQLIPETKEQSIFETVEQSMVETIEQPTVKTIELSIVDTIELSIVDTKDLSIVETIELPNSVHFSDKSFRLLSIRFSTLSISLSDKDCMASSGIREFPVAAMIFIWIQHKNIQKYLERLEVLEKQTNYQWWVCAIIS</sequence>
<proteinExistence type="predicted"/>
<accession>A0A0L0CKE3</accession>
<keyword evidence="2" id="KW-1185">Reference proteome</keyword>
<protein>
    <submittedName>
        <fullName evidence="1">Uncharacterized protein</fullName>
    </submittedName>
</protein>
<evidence type="ECO:0000313" key="1">
    <source>
        <dbReference type="EMBL" id="KNC32730.1"/>
    </source>
</evidence>
<dbReference type="AlphaFoldDB" id="A0A0L0CKE3"/>